<feature type="transmembrane region" description="Helical" evidence="1">
    <location>
        <begin position="408"/>
        <end position="428"/>
    </location>
</feature>
<feature type="transmembrane region" description="Helical" evidence="1">
    <location>
        <begin position="318"/>
        <end position="337"/>
    </location>
</feature>
<dbReference type="PANTHER" id="PTHR12639">
    <property type="entry name" value="VITAMIN K-DEPENDENT GAMMA-CARBOXYLASE"/>
    <property type="match status" value="1"/>
</dbReference>
<dbReference type="InterPro" id="IPR007782">
    <property type="entry name" value="VKG_COase"/>
</dbReference>
<dbReference type="Proteomes" id="UP000695562">
    <property type="component" value="Unassembled WGS sequence"/>
</dbReference>
<feature type="transmembrane region" description="Helical" evidence="1">
    <location>
        <begin position="343"/>
        <end position="362"/>
    </location>
</feature>
<keyword evidence="1" id="KW-0472">Membrane</keyword>
<feature type="transmembrane region" description="Helical" evidence="1">
    <location>
        <begin position="382"/>
        <end position="402"/>
    </location>
</feature>
<dbReference type="PANTHER" id="PTHR12639:SF7">
    <property type="entry name" value="HTTM DOMAIN-CONTAINING PROTEIN"/>
    <property type="match status" value="1"/>
</dbReference>
<keyword evidence="3" id="KW-1185">Reference proteome</keyword>
<feature type="transmembrane region" description="Helical" evidence="1">
    <location>
        <begin position="236"/>
        <end position="260"/>
    </location>
</feature>
<dbReference type="GO" id="GO:0008488">
    <property type="term" value="F:gamma-glutamyl carboxylase activity"/>
    <property type="evidence" value="ECO:0007669"/>
    <property type="project" value="InterPro"/>
</dbReference>
<gene>
    <name evidence="2" type="ORF">CYY_004483</name>
</gene>
<dbReference type="GO" id="GO:0019842">
    <property type="term" value="F:vitamin binding"/>
    <property type="evidence" value="ECO:0007669"/>
    <property type="project" value="TreeGrafter"/>
</dbReference>
<dbReference type="OrthoDB" id="20471at2759"/>
<dbReference type="AlphaFoldDB" id="A0A8J4PV26"/>
<dbReference type="EMBL" id="AJWJ01000159">
    <property type="protein sequence ID" value="KAF2074197.1"/>
    <property type="molecule type" value="Genomic_DNA"/>
</dbReference>
<reference evidence="2" key="1">
    <citation type="submission" date="2020-01" db="EMBL/GenBank/DDBJ databases">
        <title>Development of genomics and gene disruption for Polysphondylium violaceum indicates a role for the polyketide synthase stlB in stalk morphogenesis.</title>
        <authorList>
            <person name="Narita B."/>
            <person name="Kawabe Y."/>
            <person name="Kin K."/>
            <person name="Saito T."/>
            <person name="Gibbs R."/>
            <person name="Kuspa A."/>
            <person name="Muzny D."/>
            <person name="Queller D."/>
            <person name="Richards S."/>
            <person name="Strassman J."/>
            <person name="Sucgang R."/>
            <person name="Worley K."/>
            <person name="Schaap P."/>
        </authorList>
    </citation>
    <scope>NUCLEOTIDE SEQUENCE</scope>
    <source>
        <strain evidence="2">QSvi11</strain>
    </source>
</reference>
<evidence type="ECO:0008006" key="4">
    <source>
        <dbReference type="Google" id="ProtNLM"/>
    </source>
</evidence>
<evidence type="ECO:0000256" key="1">
    <source>
        <dbReference type="SAM" id="Phobius"/>
    </source>
</evidence>
<feature type="transmembrane region" description="Helical" evidence="1">
    <location>
        <begin position="206"/>
        <end position="224"/>
    </location>
</feature>
<feature type="transmembrane region" description="Helical" evidence="1">
    <location>
        <begin position="12"/>
        <end position="31"/>
    </location>
</feature>
<protein>
    <recommendedName>
        <fullName evidence="4">HTTM domain-containing protein</fullName>
    </recommendedName>
</protein>
<comment type="caution">
    <text evidence="2">The sequence shown here is derived from an EMBL/GenBank/DDBJ whole genome shotgun (WGS) entry which is preliminary data.</text>
</comment>
<organism evidence="2 3">
    <name type="scientific">Polysphondylium violaceum</name>
    <dbReference type="NCBI Taxonomy" id="133409"/>
    <lineage>
        <taxon>Eukaryota</taxon>
        <taxon>Amoebozoa</taxon>
        <taxon>Evosea</taxon>
        <taxon>Eumycetozoa</taxon>
        <taxon>Dictyostelia</taxon>
        <taxon>Dictyosteliales</taxon>
        <taxon>Dictyosteliaceae</taxon>
        <taxon>Polysphondylium</taxon>
    </lineage>
</organism>
<accession>A0A8J4PV26</accession>
<sequence>MNNSVLPKTYIYFIILLFIIQSYFPLSYYLLPTTDIEQHQQQSIDKSLGSIESLFKKDDERFSWRMFSPTAIDTKCSLDLFYKNNKTNKFTNIKYQDQYFKQWIDLVEMCRTPVIKEIVKDQCIKNQLSQIILIHLGGNFDRFIKTLFGLGDSLINDSTFTMSIVFGIVTSIRCAFQVNSIFEPYLIAVIKAFMVFSSQSDNYQHHYLLVLVLLIIAPIASINVDSLNSKYKVYPFKFLTIQLSIVYFWTFIAKLHSSWFSGQVLPRMLGPEFKRFAQTLFGSTLFIDPMVFISISTVLVELFLVFSLHIEKLRIPTFIFGVSMHIMMGCSGLRIGTFSYFMVIFYFLYIPVVGKRLVCWVINLFRNVSQLLCIDMDRPTFLIAYIGGFGVLSMVLIQMSLPKQFLEFFQIGFSFIIIFILLQALLLIKNQKQLEKEIHVFVLCCLLVCLASRSTPHFRKAFTERATMTGVNNIDLTIANYEIATEILDQEWKYFRLISSPSSEFEFIGDLGIFLESKNNFTKAHTLYNTYYPLYPDQLKLHVGLLRIYQENNDKKSICSMLNEKTCPLAVTISNKPVFSIDDNRNHRFANHVLEICNQLSHSFNC</sequence>
<evidence type="ECO:0000313" key="3">
    <source>
        <dbReference type="Proteomes" id="UP000695562"/>
    </source>
</evidence>
<name>A0A8J4PV26_9MYCE</name>
<proteinExistence type="predicted"/>
<evidence type="ECO:0000313" key="2">
    <source>
        <dbReference type="EMBL" id="KAF2074197.1"/>
    </source>
</evidence>
<feature type="transmembrane region" description="Helical" evidence="1">
    <location>
        <begin position="280"/>
        <end position="306"/>
    </location>
</feature>
<keyword evidence="1" id="KW-0812">Transmembrane</keyword>
<keyword evidence="1" id="KW-1133">Transmembrane helix</keyword>